<dbReference type="NCBIfam" id="NF001614">
    <property type="entry name" value="PRK00402.1"/>
    <property type="match status" value="1"/>
</dbReference>
<dbReference type="PROSITE" id="PS00450">
    <property type="entry name" value="ACONITASE_1"/>
    <property type="match status" value="1"/>
</dbReference>
<protein>
    <submittedName>
        <fullName evidence="6">Aconitate hydratase</fullName>
        <ecNumber evidence="6">4.2.1.3</ecNumber>
    </submittedName>
</protein>
<keyword evidence="3" id="KW-0411">Iron-sulfur</keyword>
<evidence type="ECO:0000256" key="3">
    <source>
        <dbReference type="ARBA" id="ARBA00023014"/>
    </source>
</evidence>
<evidence type="ECO:0000313" key="7">
    <source>
        <dbReference type="Proteomes" id="UP001254813"/>
    </source>
</evidence>
<dbReference type="SUPFAM" id="SSF53732">
    <property type="entry name" value="Aconitase iron-sulfur domain"/>
    <property type="match status" value="1"/>
</dbReference>
<sequence length="659" mass="70964">MGQTLTEKILDDHLVEGELEPGEEIGIEIDQVLTQDTTGTMVWLQFEALELDEVQTELAAQYCDHQTYQFDFKNTDDHRFLRSAAGTYGAHFSRPGNGICHNVHKENFAAPGKTLLGSDSHTPTPGGLGELAIGAGGLDISVAMGGGAYYVEMPEVVNIRLEGELPEWATAKDVILEMLRQLSVKGGVGKVFEYTGPGADSLTVPERTTITNMGTELGATSSIFGTDEKTKDYLARQDREDEYVELSPDEDAEYADEITIDLSDLEPLIAKPSMPDNVVPVREVAGESVDQVIVGSCTNGGYEDILPAAKMLEDREVNKKTEMIVAPGSKQASEILARQGWTAEMMAAGVNFSEATCGACIGIGHVPASDSVSLRTFNRNFEGRSGIEDDNVYLCSPEVAAAAALKGEIVDPRDLADELGDLEAPGIELPDKYDGSKADLISPDEAVDDELIKGPNIGNAPIGEPLEADIRGEALLKMEDNITTDHIIPATSDILKFRSNIEKLSEFTLSRVDDTFAQRAMDADGGVLVAGENYGQGSSREHAAMCPQYLGIEAVLAQSFARIHKANLFNFGILPLAIDDETYEKIEQGDDVEVVTDVAEAVSAGEDEFTVRVNDDWEATATLNASERERRILAAGGKLRLTKEQYADEGGSGATPADD</sequence>
<dbReference type="PANTHER" id="PTHR43160">
    <property type="entry name" value="ACONITATE HYDRATASE B"/>
    <property type="match status" value="1"/>
</dbReference>
<proteinExistence type="predicted"/>
<dbReference type="InterPro" id="IPR000573">
    <property type="entry name" value="AconitaseA/IPMdHydase_ssu_swvl"/>
</dbReference>
<name>A0ABU2G0M3_9EURY</name>
<dbReference type="InterPro" id="IPR050926">
    <property type="entry name" value="Aconitase/IPM_isomerase"/>
</dbReference>
<dbReference type="InterPro" id="IPR015931">
    <property type="entry name" value="Acnase/IPM_dHydase_lsu_aba_1/3"/>
</dbReference>
<dbReference type="InterPro" id="IPR018136">
    <property type="entry name" value="Aconitase_4Fe-4S_BS"/>
</dbReference>
<feature type="domain" description="Aconitase A/isopropylmalate dehydratase small subunit swivel" evidence="5">
    <location>
        <begin position="527"/>
        <end position="580"/>
    </location>
</feature>
<organism evidence="6 7">
    <name type="scientific">Halogeometricum luteum</name>
    <dbReference type="NCBI Taxonomy" id="2950537"/>
    <lineage>
        <taxon>Archaea</taxon>
        <taxon>Methanobacteriati</taxon>
        <taxon>Methanobacteriota</taxon>
        <taxon>Stenosarchaea group</taxon>
        <taxon>Halobacteria</taxon>
        <taxon>Halobacteriales</taxon>
        <taxon>Haloferacaceae</taxon>
        <taxon>Halogeometricum</taxon>
    </lineage>
</organism>
<dbReference type="Pfam" id="PF00694">
    <property type="entry name" value="Aconitase_C"/>
    <property type="match status" value="1"/>
</dbReference>
<dbReference type="Gene3D" id="3.30.499.10">
    <property type="entry name" value="Aconitase, domain 3"/>
    <property type="match status" value="2"/>
</dbReference>
<evidence type="ECO:0000259" key="5">
    <source>
        <dbReference type="Pfam" id="PF00694"/>
    </source>
</evidence>
<keyword evidence="2" id="KW-0408">Iron</keyword>
<accession>A0ABU2G0M3</accession>
<dbReference type="RefSeq" id="WP_310927886.1">
    <property type="nucleotide sequence ID" value="NZ_JAMQOQ010000002.1"/>
</dbReference>
<dbReference type="InterPro" id="IPR015928">
    <property type="entry name" value="Aconitase/3IPM_dehydase_swvl"/>
</dbReference>
<dbReference type="EMBL" id="JAMQOQ010000002">
    <property type="protein sequence ID" value="MDS0294036.1"/>
    <property type="molecule type" value="Genomic_DNA"/>
</dbReference>
<comment type="caution">
    <text evidence="6">The sequence shown here is derived from an EMBL/GenBank/DDBJ whole genome shotgun (WGS) entry which is preliminary data.</text>
</comment>
<evidence type="ECO:0000256" key="1">
    <source>
        <dbReference type="ARBA" id="ARBA00022723"/>
    </source>
</evidence>
<dbReference type="SUPFAM" id="SSF52016">
    <property type="entry name" value="LeuD/IlvD-like"/>
    <property type="match status" value="1"/>
</dbReference>
<evidence type="ECO:0000313" key="6">
    <source>
        <dbReference type="EMBL" id="MDS0294036.1"/>
    </source>
</evidence>
<feature type="domain" description="Aconitase/3-isopropylmalate dehydratase large subunit alpha/beta/alpha" evidence="4">
    <location>
        <begin position="7"/>
        <end position="407"/>
    </location>
</feature>
<keyword evidence="7" id="KW-1185">Reference proteome</keyword>
<keyword evidence="1" id="KW-0479">Metal-binding</keyword>
<dbReference type="NCBIfam" id="NF005558">
    <property type="entry name" value="PRK07229.1"/>
    <property type="match status" value="1"/>
</dbReference>
<gene>
    <name evidence="6" type="ORF">NDI79_07615</name>
</gene>
<dbReference type="Gene3D" id="3.20.19.10">
    <property type="entry name" value="Aconitase, domain 4"/>
    <property type="match status" value="1"/>
</dbReference>
<dbReference type="PANTHER" id="PTHR43160:SF4">
    <property type="entry name" value="ACONITATE HYDRATASE B"/>
    <property type="match status" value="1"/>
</dbReference>
<reference evidence="6 7" key="1">
    <citation type="submission" date="2022-06" db="EMBL/GenBank/DDBJ databases">
        <title>Halogeometricum sp. a new haloarchaeum isolate from saline soil.</title>
        <authorList>
            <person name="Strakova D."/>
            <person name="Galisteo C."/>
            <person name="Sanchez-Porro C."/>
            <person name="Ventosa A."/>
        </authorList>
    </citation>
    <scope>NUCLEOTIDE SEQUENCE [LARGE SCALE GENOMIC DNA]</scope>
    <source>
        <strain evidence="7">S3BR25-2</strain>
    </source>
</reference>
<dbReference type="PRINTS" id="PR00415">
    <property type="entry name" value="ACONITASE"/>
</dbReference>
<dbReference type="Pfam" id="PF00330">
    <property type="entry name" value="Aconitase"/>
    <property type="match status" value="1"/>
</dbReference>
<dbReference type="InterPro" id="IPR036008">
    <property type="entry name" value="Aconitase_4Fe-4S_dom"/>
</dbReference>
<evidence type="ECO:0000259" key="4">
    <source>
        <dbReference type="Pfam" id="PF00330"/>
    </source>
</evidence>
<evidence type="ECO:0000256" key="2">
    <source>
        <dbReference type="ARBA" id="ARBA00023004"/>
    </source>
</evidence>
<keyword evidence="6" id="KW-0456">Lyase</keyword>
<dbReference type="Proteomes" id="UP001254813">
    <property type="component" value="Unassembled WGS sequence"/>
</dbReference>
<dbReference type="EC" id="4.2.1.3" evidence="6"/>
<dbReference type="InterPro" id="IPR001030">
    <property type="entry name" value="Acoase/IPM_deHydtase_lsu_aba"/>
</dbReference>
<dbReference type="NCBIfam" id="TIGR01342">
    <property type="entry name" value="acon_putative"/>
    <property type="match status" value="1"/>
</dbReference>
<dbReference type="InterPro" id="IPR006250">
    <property type="entry name" value="Aconitase_put"/>
</dbReference>
<dbReference type="GO" id="GO:0003994">
    <property type="term" value="F:aconitate hydratase activity"/>
    <property type="evidence" value="ECO:0007669"/>
    <property type="project" value="UniProtKB-EC"/>
</dbReference>